<evidence type="ECO:0000313" key="1">
    <source>
        <dbReference type="EMBL" id="SPD72551.1"/>
    </source>
</evidence>
<protein>
    <submittedName>
        <fullName evidence="1">Uncharacterized protein</fullName>
    </submittedName>
</protein>
<dbReference type="EMBL" id="OJIN01000046">
    <property type="protein sequence ID" value="SPD72551.1"/>
    <property type="molecule type" value="Genomic_DNA"/>
</dbReference>
<organism evidence="1">
    <name type="scientific">uncultured Desulfobacterium sp</name>
    <dbReference type="NCBI Taxonomy" id="201089"/>
    <lineage>
        <taxon>Bacteria</taxon>
        <taxon>Pseudomonadati</taxon>
        <taxon>Thermodesulfobacteriota</taxon>
        <taxon>Desulfobacteria</taxon>
        <taxon>Desulfobacterales</taxon>
        <taxon>Desulfobacteriaceae</taxon>
        <taxon>Desulfobacterium</taxon>
        <taxon>environmental samples</taxon>
    </lineage>
</organism>
<gene>
    <name evidence="1" type="ORF">PITCH_A140031</name>
</gene>
<dbReference type="AlphaFoldDB" id="A0A445MT57"/>
<sequence length="86" mass="9904">MLSLVHQDENKEEFWDLWNQESEESVAAMIMLRVLQDIIVKELGGKQTRPTVDSLSCPKFSGTMRVIRVIEEEDIIKKILSLFIGP</sequence>
<name>A0A445MT57_9BACT</name>
<proteinExistence type="predicted"/>
<reference evidence="1" key="1">
    <citation type="submission" date="2018-01" db="EMBL/GenBank/DDBJ databases">
        <authorList>
            <person name="Regsiter A."/>
            <person name="William W."/>
        </authorList>
    </citation>
    <scope>NUCLEOTIDE SEQUENCE</scope>
    <source>
        <strain evidence="1">TRIP AH-1</strain>
    </source>
</reference>
<accession>A0A445MT57</accession>